<reference evidence="1 2" key="1">
    <citation type="submission" date="2023-04" db="EMBL/GenBank/DDBJ databases">
        <title>The genome sequence of Polyangium sorediatum DSM14670.</title>
        <authorList>
            <person name="Zhang X."/>
        </authorList>
    </citation>
    <scope>NUCLEOTIDE SEQUENCE [LARGE SCALE GENOMIC DNA]</scope>
    <source>
        <strain evidence="1 2">DSM 14670</strain>
    </source>
</reference>
<organism evidence="1 2">
    <name type="scientific">Polyangium sorediatum</name>
    <dbReference type="NCBI Taxonomy" id="889274"/>
    <lineage>
        <taxon>Bacteria</taxon>
        <taxon>Pseudomonadati</taxon>
        <taxon>Myxococcota</taxon>
        <taxon>Polyangia</taxon>
        <taxon>Polyangiales</taxon>
        <taxon>Polyangiaceae</taxon>
        <taxon>Polyangium</taxon>
    </lineage>
</organism>
<evidence type="ECO:0000313" key="1">
    <source>
        <dbReference type="EMBL" id="MDI1432013.1"/>
    </source>
</evidence>
<comment type="caution">
    <text evidence="1">The sequence shown here is derived from an EMBL/GenBank/DDBJ whole genome shotgun (WGS) entry which is preliminary data.</text>
</comment>
<dbReference type="RefSeq" id="WP_136969933.1">
    <property type="nucleotide sequence ID" value="NZ_JARZHI010000018.1"/>
</dbReference>
<dbReference type="Proteomes" id="UP001160301">
    <property type="component" value="Unassembled WGS sequence"/>
</dbReference>
<proteinExistence type="predicted"/>
<evidence type="ECO:0000313" key="2">
    <source>
        <dbReference type="Proteomes" id="UP001160301"/>
    </source>
</evidence>
<dbReference type="EMBL" id="JARZHI010000018">
    <property type="protein sequence ID" value="MDI1432013.1"/>
    <property type="molecule type" value="Genomic_DNA"/>
</dbReference>
<name>A0ABT6NUM8_9BACT</name>
<keyword evidence="2" id="KW-1185">Reference proteome</keyword>
<protein>
    <submittedName>
        <fullName evidence="1">Uncharacterized protein</fullName>
    </submittedName>
</protein>
<sequence length="295" mass="30439">MMLAIDKLLLSDTNPDGSASPQAWRQYGMNLDGLFTTAESLNTCKPRPGGTAVDVLPDGDNGKDNAFGKNILPILMGYFGSMGEMTNAMITNGDMTLLFSLSGSGQGGPACAATGKLFLGADLGKPPLFDGSDIWPIDPSSLTNPADATSAACVFPETAVAENTVQAQPPSELQVVLSLDGARLVLPIRHARISMQLDAQGATAGQIGGLIPAAEFVDAFKKAAGSMDDAFCDPNSATAQSLFNMIRDASDILSDGTQDPKKQCDAISIGLGFTMKHANLGSVAPAAPPSESCVP</sequence>
<gene>
    <name evidence="1" type="ORF">QHF89_21120</name>
</gene>
<accession>A0ABT6NUM8</accession>